<evidence type="ECO:0000259" key="1">
    <source>
        <dbReference type="Pfam" id="PF13392"/>
    </source>
</evidence>
<reference evidence="2 3" key="1">
    <citation type="journal article" date="2013" name="J. Bacteriol.">
        <title>Evolutionary Relationships among Actinophages and a Putative Adaptation for Growth in Streptomyces spp.</title>
        <authorList>
            <person name="Smith M.C."/>
            <person name="Hendrix R.W."/>
            <person name="Dedrick R."/>
            <person name="Mitchell K."/>
            <person name="Ko C.C."/>
            <person name="Russell D."/>
            <person name="Bell E."/>
            <person name="Gregory M."/>
            <person name="Bibb M.J."/>
            <person name="Pethick F."/>
            <person name="Jacobs-Sera D."/>
            <person name="Herron P."/>
            <person name="Buttner M.J."/>
            <person name="Hatfull G.F."/>
        </authorList>
    </citation>
    <scope>NUCLEOTIDE SEQUENCE [LARGE SCALE GENOMIC DNA]</scope>
</reference>
<dbReference type="InterPro" id="IPR044925">
    <property type="entry name" value="His-Me_finger_sf"/>
</dbReference>
<name>R4TIL4_9CAUD</name>
<dbReference type="EMBL" id="KC700558">
    <property type="protein sequence ID" value="AGM12231.1"/>
    <property type="molecule type" value="Genomic_DNA"/>
</dbReference>
<dbReference type="GO" id="GO:0004519">
    <property type="term" value="F:endonuclease activity"/>
    <property type="evidence" value="ECO:0007669"/>
    <property type="project" value="InterPro"/>
</dbReference>
<dbReference type="RefSeq" id="YP_008060289.1">
    <property type="nucleotide sequence ID" value="NC_021339.1"/>
</dbReference>
<proteinExistence type="predicted"/>
<dbReference type="GeneID" id="16213145"/>
<dbReference type="OrthoDB" id="21336at10239"/>
<evidence type="ECO:0000313" key="2">
    <source>
        <dbReference type="EMBL" id="AGM12231.1"/>
    </source>
</evidence>
<dbReference type="SUPFAM" id="SSF54060">
    <property type="entry name" value="His-Me finger endonucleases"/>
    <property type="match status" value="1"/>
</dbReference>
<feature type="domain" description="HNH nuclease" evidence="1">
    <location>
        <begin position="57"/>
        <end position="101"/>
    </location>
</feature>
<organism evidence="2 3">
    <name type="scientific">Streptomyces phage Zemlya</name>
    <dbReference type="NCBI Taxonomy" id="1327760"/>
    <lineage>
        <taxon>Viruses</taxon>
        <taxon>Duplodnaviria</taxon>
        <taxon>Heunggongvirae</taxon>
        <taxon>Uroviricota</taxon>
        <taxon>Caudoviricetes</taxon>
        <taxon>Arquatrovirinae</taxon>
        <taxon>Likavirus</taxon>
        <taxon>Likavirus zemlya</taxon>
    </lineage>
</organism>
<keyword evidence="3" id="KW-1185">Reference proteome</keyword>
<dbReference type="Pfam" id="PF13392">
    <property type="entry name" value="HNH_3"/>
    <property type="match status" value="1"/>
</dbReference>
<dbReference type="Gene3D" id="3.90.75.10">
    <property type="entry name" value="Homing Intron 3 (I-ppo) Encoded Endonuclease, Chain A"/>
    <property type="match status" value="1"/>
</dbReference>
<dbReference type="InterPro" id="IPR044930">
    <property type="entry name" value="Homing_endonuclease_His-Me"/>
</dbReference>
<dbReference type="InterPro" id="IPR003615">
    <property type="entry name" value="HNH_nuc"/>
</dbReference>
<accession>R4TIL4</accession>
<evidence type="ECO:0000313" key="3">
    <source>
        <dbReference type="Proteomes" id="UP000207580"/>
    </source>
</evidence>
<gene>
    <name evidence="2" type="primary">56</name>
    <name evidence="2" type="ORF">ZEMLYA_56</name>
</gene>
<dbReference type="Proteomes" id="UP000207580">
    <property type="component" value="Segment"/>
</dbReference>
<sequence length="172" mass="19031">MSRVRCEGVADEKCVDRFRAKVADPNENGCLNWTGSGKRYGKFRGGPKGKGGRASVPAHAFAWTIENGDVSDELVLRHRCDNGMCVNVEHLELGTQLDNMRDKLARYVNPDGGEGTNTAKLTHEQAAEVYRLAHEGRLKQKDIAEIYGIDRTTVSHIKAGRHRAYSVNEHAA</sequence>
<protein>
    <recommendedName>
        <fullName evidence="1">HNH nuclease domain-containing protein</fullName>
    </recommendedName>
</protein>
<dbReference type="KEGG" id="vg:16213145"/>